<evidence type="ECO:0000256" key="2">
    <source>
        <dbReference type="SAM" id="Phobius"/>
    </source>
</evidence>
<accession>A0ABW7ANR5</accession>
<comment type="caution">
    <text evidence="3">The sequence shown here is derived from an EMBL/GenBank/DDBJ whole genome shotgun (WGS) entry which is preliminary data.</text>
</comment>
<dbReference type="Proteomes" id="UP001603978">
    <property type="component" value="Unassembled WGS sequence"/>
</dbReference>
<name>A0ABW7ANR5_9ACTN</name>
<protein>
    <submittedName>
        <fullName evidence="3">Uncharacterized protein</fullName>
    </submittedName>
</protein>
<evidence type="ECO:0000313" key="4">
    <source>
        <dbReference type="Proteomes" id="UP001603978"/>
    </source>
</evidence>
<evidence type="ECO:0000313" key="3">
    <source>
        <dbReference type="EMBL" id="MFG1709039.1"/>
    </source>
</evidence>
<feature type="compositionally biased region" description="Low complexity" evidence="1">
    <location>
        <begin position="1"/>
        <end position="18"/>
    </location>
</feature>
<keyword evidence="2" id="KW-0812">Transmembrane</keyword>
<sequence>MMRPPAAAAPTRTVPTRMNIRPSGPIMPPAPVSAPALGVWDFLLLVGVTVTVAVLVLVLLGVLVVGVDEVVDVLVEVDVDVLPVVTTRLAEGPPEVPGWHSYHPAPFT</sequence>
<organism evidence="3 4">
    <name type="scientific">Nonomuraea marmarensis</name>
    <dbReference type="NCBI Taxonomy" id="3351344"/>
    <lineage>
        <taxon>Bacteria</taxon>
        <taxon>Bacillati</taxon>
        <taxon>Actinomycetota</taxon>
        <taxon>Actinomycetes</taxon>
        <taxon>Streptosporangiales</taxon>
        <taxon>Streptosporangiaceae</taxon>
        <taxon>Nonomuraea</taxon>
    </lineage>
</organism>
<dbReference type="EMBL" id="JBICRM010000033">
    <property type="protein sequence ID" value="MFG1709039.1"/>
    <property type="molecule type" value="Genomic_DNA"/>
</dbReference>
<gene>
    <name evidence="3" type="ORF">ACFLIM_38195</name>
</gene>
<keyword evidence="2" id="KW-0472">Membrane</keyword>
<keyword evidence="2" id="KW-1133">Transmembrane helix</keyword>
<proteinExistence type="predicted"/>
<evidence type="ECO:0000256" key="1">
    <source>
        <dbReference type="SAM" id="MobiDB-lite"/>
    </source>
</evidence>
<feature type="region of interest" description="Disordered" evidence="1">
    <location>
        <begin position="1"/>
        <end position="20"/>
    </location>
</feature>
<keyword evidence="4" id="KW-1185">Reference proteome</keyword>
<reference evidence="3 4" key="1">
    <citation type="submission" date="2024-10" db="EMBL/GenBank/DDBJ databases">
        <authorList>
            <person name="Topkara A.R."/>
            <person name="Saygin H."/>
        </authorList>
    </citation>
    <scope>NUCLEOTIDE SEQUENCE [LARGE SCALE GENOMIC DNA]</scope>
    <source>
        <strain evidence="3 4">M3C6</strain>
    </source>
</reference>
<feature type="transmembrane region" description="Helical" evidence="2">
    <location>
        <begin position="42"/>
        <end position="65"/>
    </location>
</feature>